<name>A0A644XNG7_9ZZZZ</name>
<gene>
    <name evidence="1" type="ORF">SDC9_62175</name>
</gene>
<proteinExistence type="predicted"/>
<comment type="caution">
    <text evidence="1">The sequence shown here is derived from an EMBL/GenBank/DDBJ whole genome shotgun (WGS) entry which is preliminary data.</text>
</comment>
<dbReference type="AlphaFoldDB" id="A0A644XNG7"/>
<protein>
    <submittedName>
        <fullName evidence="1">Uncharacterized protein</fullName>
    </submittedName>
</protein>
<accession>A0A644XNG7</accession>
<sequence length="63" mass="6658">MTEKFVAKTGITPPTKANVKPSMTVFFLPIPLTIKLLSKINISIVKEGIVTKDSTVAGAISGN</sequence>
<reference evidence="1" key="1">
    <citation type="submission" date="2019-08" db="EMBL/GenBank/DDBJ databases">
        <authorList>
            <person name="Kucharzyk K."/>
            <person name="Murdoch R.W."/>
            <person name="Higgins S."/>
            <person name="Loffler F."/>
        </authorList>
    </citation>
    <scope>NUCLEOTIDE SEQUENCE</scope>
</reference>
<dbReference type="EMBL" id="VSSQ01002502">
    <property type="protein sequence ID" value="MPM15803.1"/>
    <property type="molecule type" value="Genomic_DNA"/>
</dbReference>
<evidence type="ECO:0000313" key="1">
    <source>
        <dbReference type="EMBL" id="MPM15803.1"/>
    </source>
</evidence>
<organism evidence="1">
    <name type="scientific">bioreactor metagenome</name>
    <dbReference type="NCBI Taxonomy" id="1076179"/>
    <lineage>
        <taxon>unclassified sequences</taxon>
        <taxon>metagenomes</taxon>
        <taxon>ecological metagenomes</taxon>
    </lineage>
</organism>